<organism evidence="1">
    <name type="scientific">Octopus bimaculoides</name>
    <name type="common">California two-spotted octopus</name>
    <dbReference type="NCBI Taxonomy" id="37653"/>
    <lineage>
        <taxon>Eukaryota</taxon>
        <taxon>Metazoa</taxon>
        <taxon>Spiralia</taxon>
        <taxon>Lophotrochozoa</taxon>
        <taxon>Mollusca</taxon>
        <taxon>Cephalopoda</taxon>
        <taxon>Coleoidea</taxon>
        <taxon>Octopodiformes</taxon>
        <taxon>Octopoda</taxon>
        <taxon>Incirrata</taxon>
        <taxon>Octopodidae</taxon>
        <taxon>Octopus</taxon>
    </lineage>
</organism>
<dbReference type="AlphaFoldDB" id="A0A0L8G3C1"/>
<dbReference type="EMBL" id="KQ424203">
    <property type="protein sequence ID" value="KOF71378.1"/>
    <property type="molecule type" value="Genomic_DNA"/>
</dbReference>
<sequence length="57" mass="7461">MWCTKCKLWTQEVQWINRKIIREDSFHMWKMYRIHKNFRDTRNRFSQMPWWLIRGSR</sequence>
<protein>
    <submittedName>
        <fullName evidence="1">Uncharacterized protein</fullName>
    </submittedName>
</protein>
<accession>A0A0L8G3C1</accession>
<evidence type="ECO:0000313" key="1">
    <source>
        <dbReference type="EMBL" id="KOF71378.1"/>
    </source>
</evidence>
<gene>
    <name evidence="1" type="ORF">OCBIM_22001134mg</name>
</gene>
<reference evidence="1" key="1">
    <citation type="submission" date="2015-07" db="EMBL/GenBank/DDBJ databases">
        <title>MeaNS - Measles Nucleotide Surveillance Program.</title>
        <authorList>
            <person name="Tran T."/>
            <person name="Druce J."/>
        </authorList>
    </citation>
    <scope>NUCLEOTIDE SEQUENCE</scope>
    <source>
        <strain evidence="1">UCB-OBI-ISO-001</strain>
        <tissue evidence="1">Gonad</tissue>
    </source>
</reference>
<proteinExistence type="predicted"/>
<name>A0A0L8G3C1_OCTBM</name>